<accession>A0A9W5F0D6</accession>
<name>A0A9W5F0D6_9HYPH</name>
<protein>
    <submittedName>
        <fullName evidence="1">Uncharacterized protein</fullName>
    </submittedName>
</protein>
<gene>
    <name evidence="1" type="ORF">AGR2A_Cc10177</name>
</gene>
<dbReference type="Proteomes" id="UP000191933">
    <property type="component" value="Unassembled WGS sequence"/>
</dbReference>
<sequence length="63" mass="6916">MAHGLEQILRTRDLIRACLAGEQAAKQGFGPGGVLAQPRFEIRHLSVHAALFGTPRECRQTFS</sequence>
<organism evidence="1 2">
    <name type="scientific">Agrobacterium genomosp. 2 str. CFBP 5494</name>
    <dbReference type="NCBI Taxonomy" id="1183436"/>
    <lineage>
        <taxon>Bacteria</taxon>
        <taxon>Pseudomonadati</taxon>
        <taxon>Pseudomonadota</taxon>
        <taxon>Alphaproteobacteria</taxon>
        <taxon>Hyphomicrobiales</taxon>
        <taxon>Rhizobiaceae</taxon>
        <taxon>Rhizobium/Agrobacterium group</taxon>
        <taxon>Agrobacterium</taxon>
        <taxon>Agrobacterium tumefaciens complex</taxon>
    </lineage>
</organism>
<evidence type="ECO:0000313" key="1">
    <source>
        <dbReference type="EMBL" id="CUW84185.1"/>
    </source>
</evidence>
<dbReference type="AlphaFoldDB" id="A0A9W5F0D6"/>
<evidence type="ECO:0000313" key="2">
    <source>
        <dbReference type="Proteomes" id="UP000191933"/>
    </source>
</evidence>
<keyword evidence="2" id="KW-1185">Reference proteome</keyword>
<reference evidence="1 2" key="1">
    <citation type="submission" date="2016-01" db="EMBL/GenBank/DDBJ databases">
        <authorList>
            <person name="Regsiter A."/>
            <person name="william w."/>
        </authorList>
    </citation>
    <scope>NUCLEOTIDE SEQUENCE [LARGE SCALE GENOMIC DNA]</scope>
    <source>
        <strain evidence="1 2">CFBP 5494</strain>
    </source>
</reference>
<dbReference type="EMBL" id="FBVY01000001">
    <property type="protein sequence ID" value="CUW84185.1"/>
    <property type="molecule type" value="Genomic_DNA"/>
</dbReference>
<proteinExistence type="predicted"/>
<comment type="caution">
    <text evidence="1">The sequence shown here is derived from an EMBL/GenBank/DDBJ whole genome shotgun (WGS) entry which is preliminary data.</text>
</comment>